<dbReference type="AlphaFoldDB" id="A0AAV8YWB0"/>
<keyword evidence="2" id="KW-1185">Reference proteome</keyword>
<accession>A0AAV8YWB0</accession>
<dbReference type="Proteomes" id="UP001162162">
    <property type="component" value="Unassembled WGS sequence"/>
</dbReference>
<dbReference type="EMBL" id="JAPWTK010000039">
    <property type="protein sequence ID" value="KAJ8955275.1"/>
    <property type="molecule type" value="Genomic_DNA"/>
</dbReference>
<organism evidence="1 2">
    <name type="scientific">Aromia moschata</name>
    <dbReference type="NCBI Taxonomy" id="1265417"/>
    <lineage>
        <taxon>Eukaryota</taxon>
        <taxon>Metazoa</taxon>
        <taxon>Ecdysozoa</taxon>
        <taxon>Arthropoda</taxon>
        <taxon>Hexapoda</taxon>
        <taxon>Insecta</taxon>
        <taxon>Pterygota</taxon>
        <taxon>Neoptera</taxon>
        <taxon>Endopterygota</taxon>
        <taxon>Coleoptera</taxon>
        <taxon>Polyphaga</taxon>
        <taxon>Cucujiformia</taxon>
        <taxon>Chrysomeloidea</taxon>
        <taxon>Cerambycidae</taxon>
        <taxon>Cerambycinae</taxon>
        <taxon>Callichromatini</taxon>
        <taxon>Aromia</taxon>
    </lineage>
</organism>
<sequence length="81" mass="9128">MCAELKITGFRNPVLPHAKLHLTIQRSRKGSVYYHADASPSTLAGSISGVERSSLYRAMQQQAFYFISRKYVHDVQQVCPS</sequence>
<evidence type="ECO:0000313" key="2">
    <source>
        <dbReference type="Proteomes" id="UP001162162"/>
    </source>
</evidence>
<proteinExistence type="predicted"/>
<reference evidence="1" key="1">
    <citation type="journal article" date="2023" name="Insect Mol. Biol.">
        <title>Genome sequencing provides insights into the evolution of gene families encoding plant cell wall-degrading enzymes in longhorned beetles.</title>
        <authorList>
            <person name="Shin N.R."/>
            <person name="Okamura Y."/>
            <person name="Kirsch R."/>
            <person name="Pauchet Y."/>
        </authorList>
    </citation>
    <scope>NUCLEOTIDE SEQUENCE</scope>
    <source>
        <strain evidence="1">AMC_N1</strain>
    </source>
</reference>
<evidence type="ECO:0000313" key="1">
    <source>
        <dbReference type="EMBL" id="KAJ8955275.1"/>
    </source>
</evidence>
<comment type="caution">
    <text evidence="1">The sequence shown here is derived from an EMBL/GenBank/DDBJ whole genome shotgun (WGS) entry which is preliminary data.</text>
</comment>
<protein>
    <submittedName>
        <fullName evidence="1">Uncharacterized protein</fullName>
    </submittedName>
</protein>
<gene>
    <name evidence="1" type="ORF">NQ318_000303</name>
</gene>
<name>A0AAV8YWB0_9CUCU</name>